<evidence type="ECO:0000313" key="4">
    <source>
        <dbReference type="EMBL" id="NXK54731.1"/>
    </source>
</evidence>
<dbReference type="AlphaFoldDB" id="A0A7L0KDU0"/>
<feature type="region of interest" description="Disordered" evidence="3">
    <location>
        <begin position="245"/>
        <end position="298"/>
    </location>
</feature>
<dbReference type="EMBL" id="VXAL01016732">
    <property type="protein sequence ID" value="NXK54731.1"/>
    <property type="molecule type" value="Genomic_DNA"/>
</dbReference>
<dbReference type="PANTHER" id="PTHR22656">
    <property type="entry name" value="EF-HAND CALCIUM-BINDING DOMAIN-CONTAINING PROTEIN 13"/>
    <property type="match status" value="1"/>
</dbReference>
<feature type="non-terminal residue" evidence="4">
    <location>
        <position position="377"/>
    </location>
</feature>
<proteinExistence type="predicted"/>
<feature type="compositionally biased region" description="Basic and acidic residues" evidence="3">
    <location>
        <begin position="278"/>
        <end position="298"/>
    </location>
</feature>
<reference evidence="4 5" key="1">
    <citation type="submission" date="2019-09" db="EMBL/GenBank/DDBJ databases">
        <title>Bird 10,000 Genomes (B10K) Project - Family phase.</title>
        <authorList>
            <person name="Zhang G."/>
        </authorList>
    </citation>
    <scope>NUCLEOTIDE SEQUENCE [LARGE SCALE GENOMIC DNA]</scope>
    <source>
        <strain evidence="4">B10K-DU-011-36</strain>
        <tissue evidence="4">Muscle</tissue>
    </source>
</reference>
<comment type="caution">
    <text evidence="4">The sequence shown here is derived from an EMBL/GenBank/DDBJ whole genome shotgun (WGS) entry which is preliminary data.</text>
</comment>
<dbReference type="Proteomes" id="UP000537522">
    <property type="component" value="Unassembled WGS sequence"/>
</dbReference>
<dbReference type="Gene3D" id="1.10.238.10">
    <property type="entry name" value="EF-hand"/>
    <property type="match status" value="1"/>
</dbReference>
<evidence type="ECO:0000256" key="2">
    <source>
        <dbReference type="ARBA" id="ARBA00022837"/>
    </source>
</evidence>
<evidence type="ECO:0000313" key="5">
    <source>
        <dbReference type="Proteomes" id="UP000537522"/>
    </source>
</evidence>
<keyword evidence="1" id="KW-0677">Repeat</keyword>
<sequence>TVLSLPAAFSDAFNFFPKDMDGNINLHSLEVTAKQLGISLASQETYKKLVCAEADGDRAMNFSDFLTIITDKNYFIQTVFPEKNDSGSFDYVDARGILLFKVLLKLVELAALPRRTVFQIASYYQQKLRDCTGHNAWVDADFLMSHRKNNNKIRKVLAYPVPSFVSAARISVMKEREAAAYMEQLKAHVPCSSSPYAQIPIFPLISKQDTKTPAKPKKGLQKLVRQRKKERVASMESCFIRKRNQAQEAAALKPPAHSRKQKHSPAINSERLNKQRHLTTDNRGKAQAHEARAAQPDRHGLALRQRESLLRLWRKIGGAQIGQQTGSKRFHHTFSTYSWSWNACQELVTADDLQALDRQHSRHQRATRQETMKKWTF</sequence>
<protein>
    <submittedName>
        <fullName evidence="4">EFCB3 protein</fullName>
    </submittedName>
</protein>
<gene>
    <name evidence="4" type="primary">Efcab3</name>
    <name evidence="4" type="ORF">CHATOR_R13173</name>
</gene>
<evidence type="ECO:0000256" key="3">
    <source>
        <dbReference type="SAM" id="MobiDB-lite"/>
    </source>
</evidence>
<dbReference type="SUPFAM" id="SSF47473">
    <property type="entry name" value="EF-hand"/>
    <property type="match status" value="1"/>
</dbReference>
<keyword evidence="5" id="KW-1185">Reference proteome</keyword>
<dbReference type="PANTHER" id="PTHR22656:SF1">
    <property type="entry name" value="EF-HAND CALCIUM-BINDING DOMAIN-CONTAINING PROTEIN 13"/>
    <property type="match status" value="1"/>
</dbReference>
<feature type="non-terminal residue" evidence="4">
    <location>
        <position position="1"/>
    </location>
</feature>
<evidence type="ECO:0000256" key="1">
    <source>
        <dbReference type="ARBA" id="ARBA00022737"/>
    </source>
</evidence>
<organism evidence="4 5">
    <name type="scientific">Chauna torquata</name>
    <name type="common">Southern screamer</name>
    <dbReference type="NCBI Taxonomy" id="30388"/>
    <lineage>
        <taxon>Eukaryota</taxon>
        <taxon>Metazoa</taxon>
        <taxon>Chordata</taxon>
        <taxon>Craniata</taxon>
        <taxon>Vertebrata</taxon>
        <taxon>Euteleostomi</taxon>
        <taxon>Archelosauria</taxon>
        <taxon>Archosauria</taxon>
        <taxon>Dinosauria</taxon>
        <taxon>Saurischia</taxon>
        <taxon>Theropoda</taxon>
        <taxon>Coelurosauria</taxon>
        <taxon>Aves</taxon>
        <taxon>Neognathae</taxon>
        <taxon>Galloanserae</taxon>
        <taxon>Anseriformes</taxon>
        <taxon>Anhimidae</taxon>
        <taxon>Chauna</taxon>
    </lineage>
</organism>
<accession>A0A7L0KDU0</accession>
<keyword evidence="2" id="KW-0106">Calcium</keyword>
<name>A0A7L0KDU0_CHATO</name>
<dbReference type="InterPro" id="IPR011992">
    <property type="entry name" value="EF-hand-dom_pair"/>
</dbReference>